<dbReference type="PANTHER" id="PTHR31005">
    <property type="entry name" value="DUF4139 DOMAIN-CONTAINING PROTEIN"/>
    <property type="match status" value="1"/>
</dbReference>
<comment type="caution">
    <text evidence="4">The sequence shown here is derived from an EMBL/GenBank/DDBJ whole genome shotgun (WGS) entry which is preliminary data.</text>
</comment>
<feature type="domain" description="DUF4140" evidence="3">
    <location>
        <begin position="19"/>
        <end position="150"/>
    </location>
</feature>
<dbReference type="AlphaFoldDB" id="A0A8K0J2H9"/>
<feature type="region of interest" description="Disordered" evidence="1">
    <location>
        <begin position="514"/>
        <end position="598"/>
    </location>
</feature>
<evidence type="ECO:0000259" key="2">
    <source>
        <dbReference type="Pfam" id="PF13598"/>
    </source>
</evidence>
<sequence>MDSINKISYKIRDLSTRSVTLFPSRAQIHRDIRNIGLKPGTNEITISGLSPTVDEGSIKVEGGSGLIINDVSIETLPNREIFEEIYPDLDSDDAEAEDGDDDDDDDDLDETRWKEDAELKNAKRELTALHDARKMAEEAVASAESRLKLLDAYAKAPDRKRGVVIEKSLETYKEQRSKTYEDYMAGLQQVRDVTEKTDTQKAVVNRLQRADDRARAKAEKKRQKTAKAKRTALFKKARRQEERAKEKRRIRTEREKFWPKYCYAVKITLEAETATPLSSRRTSISSETHARRPAVDSGSSEATQDKDKNKGTDMNKDKDAQVVLTARPLLCDLVLTYVTSEAYWLPSYDLQLSTTSATGTLSFDAEIHNQTSETWANSKVVLSTSQATFSGLDDAIPTLNPWCLKLVHSPPENEWGEMHRQSARSSDEIFNTNQYRRVQRRQEQGKCKNRRDMFGIPQEVQLFGVDAGRARNALTMGAATTGAAGHVAWFSPPPSQQQQPPQQEQPLFGATALTGGIRPREGHGNEAQPNVFGASAGLFGGPSQPPPDVKLYNNAPTFGQTMPSMQTMPERGPHEGGSGPGADLDADSDAGSDSDSDAWGQSIVEETGLTSTYELPGAKTLVPKSMATKQRVAHLRFGNIVYSYTVVAKYRPVAYLRARFKNTSKMTLFRGRAGLSLDGSFMGRTWLPRCSAGDSFTLSLGVDPSIRVSYPRPVIQRASPGLYSKETTAVFTRTVTLHNTRATAAKPTSLVVHDQVPLSQDEKLRVDILGPMGLWVGSGEVQTGAPGLDGRENKDWGSAKASVRKDGGVTWDVSLNPGKAVRLTLEYGVAFPNGTYAC</sequence>
<organism evidence="4 5">
    <name type="scientific">Claviceps africana</name>
    <dbReference type="NCBI Taxonomy" id="83212"/>
    <lineage>
        <taxon>Eukaryota</taxon>
        <taxon>Fungi</taxon>
        <taxon>Dikarya</taxon>
        <taxon>Ascomycota</taxon>
        <taxon>Pezizomycotina</taxon>
        <taxon>Sordariomycetes</taxon>
        <taxon>Hypocreomycetidae</taxon>
        <taxon>Hypocreales</taxon>
        <taxon>Clavicipitaceae</taxon>
        <taxon>Claviceps</taxon>
    </lineage>
</organism>
<protein>
    <recommendedName>
        <fullName evidence="6">Mucoidy inhibitor-like protein</fullName>
    </recommendedName>
</protein>
<proteinExistence type="predicted"/>
<feature type="region of interest" description="Disordered" evidence="1">
    <location>
        <begin position="276"/>
        <end position="315"/>
    </location>
</feature>
<feature type="compositionally biased region" description="Basic residues" evidence="1">
    <location>
        <begin position="218"/>
        <end position="238"/>
    </location>
</feature>
<dbReference type="PANTHER" id="PTHR31005:SF8">
    <property type="entry name" value="DUF4139 DOMAIN-CONTAINING PROTEIN"/>
    <property type="match status" value="1"/>
</dbReference>
<feature type="compositionally biased region" description="Polar residues" evidence="1">
    <location>
        <begin position="276"/>
        <end position="287"/>
    </location>
</feature>
<feature type="region of interest" description="Disordered" evidence="1">
    <location>
        <begin position="211"/>
        <end position="250"/>
    </location>
</feature>
<reference evidence="4" key="1">
    <citation type="journal article" date="2020" name="bioRxiv">
        <title>Whole genome comparisons of ergot fungi reveals the divergence and evolution of species within the genus Claviceps are the result of varying mechanisms driving genome evolution and host range expansion.</title>
        <authorList>
            <person name="Wyka S.A."/>
            <person name="Mondo S.J."/>
            <person name="Liu M."/>
            <person name="Dettman J."/>
            <person name="Nalam V."/>
            <person name="Broders K.D."/>
        </authorList>
    </citation>
    <scope>NUCLEOTIDE SEQUENCE</scope>
    <source>
        <strain evidence="4">CCC 489</strain>
    </source>
</reference>
<name>A0A8K0J2H9_9HYPO</name>
<dbReference type="InterPro" id="IPR037291">
    <property type="entry name" value="DUF4139"/>
</dbReference>
<feature type="compositionally biased region" description="Polar residues" evidence="1">
    <location>
        <begin position="554"/>
        <end position="567"/>
    </location>
</feature>
<dbReference type="Proteomes" id="UP000811619">
    <property type="component" value="Unassembled WGS sequence"/>
</dbReference>
<feature type="compositionally biased region" description="Basic and acidic residues" evidence="1">
    <location>
        <begin position="303"/>
        <end position="315"/>
    </location>
</feature>
<dbReference type="InterPro" id="IPR011935">
    <property type="entry name" value="CHP02231"/>
</dbReference>
<evidence type="ECO:0000256" key="1">
    <source>
        <dbReference type="SAM" id="MobiDB-lite"/>
    </source>
</evidence>
<accession>A0A8K0J2H9</accession>
<feature type="region of interest" description="Disordered" evidence="1">
    <location>
        <begin position="87"/>
        <end position="108"/>
    </location>
</feature>
<dbReference type="EMBL" id="SRPY01000735">
    <property type="protein sequence ID" value="KAG5918469.1"/>
    <property type="molecule type" value="Genomic_DNA"/>
</dbReference>
<feature type="domain" description="DUF4139" evidence="2">
    <location>
        <begin position="334"/>
        <end position="833"/>
    </location>
</feature>
<evidence type="ECO:0000313" key="4">
    <source>
        <dbReference type="EMBL" id="KAG5918469.1"/>
    </source>
</evidence>
<evidence type="ECO:0000259" key="3">
    <source>
        <dbReference type="Pfam" id="PF13600"/>
    </source>
</evidence>
<evidence type="ECO:0000313" key="5">
    <source>
        <dbReference type="Proteomes" id="UP000811619"/>
    </source>
</evidence>
<dbReference type="InterPro" id="IPR025554">
    <property type="entry name" value="DUF4140"/>
</dbReference>
<feature type="compositionally biased region" description="Acidic residues" evidence="1">
    <location>
        <begin position="584"/>
        <end position="596"/>
    </location>
</feature>
<keyword evidence="5" id="KW-1185">Reference proteome</keyword>
<gene>
    <name evidence="4" type="ORF">E4U42_006840</name>
</gene>
<dbReference type="Pfam" id="PF13600">
    <property type="entry name" value="DUF4140"/>
    <property type="match status" value="1"/>
</dbReference>
<dbReference type="Pfam" id="PF13598">
    <property type="entry name" value="DUF4139"/>
    <property type="match status" value="1"/>
</dbReference>
<evidence type="ECO:0008006" key="6">
    <source>
        <dbReference type="Google" id="ProtNLM"/>
    </source>
</evidence>
<dbReference type="OrthoDB" id="10068793at2759"/>